<organism evidence="2 3">
    <name type="scientific">Acropora cervicornis</name>
    <name type="common">Staghorn coral</name>
    <dbReference type="NCBI Taxonomy" id="6130"/>
    <lineage>
        <taxon>Eukaryota</taxon>
        <taxon>Metazoa</taxon>
        <taxon>Cnidaria</taxon>
        <taxon>Anthozoa</taxon>
        <taxon>Hexacorallia</taxon>
        <taxon>Scleractinia</taxon>
        <taxon>Astrocoeniina</taxon>
        <taxon>Acroporidae</taxon>
        <taxon>Acropora</taxon>
    </lineage>
</organism>
<feature type="region of interest" description="Disordered" evidence="1">
    <location>
        <begin position="168"/>
        <end position="221"/>
    </location>
</feature>
<reference evidence="2" key="1">
    <citation type="journal article" date="2023" name="G3 (Bethesda)">
        <title>Whole genome assembly and annotation of the endangered Caribbean coral Acropora cervicornis.</title>
        <authorList>
            <person name="Selwyn J.D."/>
            <person name="Vollmer S.V."/>
        </authorList>
    </citation>
    <scope>NUCLEOTIDE SEQUENCE</scope>
    <source>
        <strain evidence="2">K2</strain>
    </source>
</reference>
<proteinExistence type="predicted"/>
<gene>
    <name evidence="2" type="ORF">P5673_028890</name>
</gene>
<sequence length="221" mass="24516">MLKSTEMQELCRSKILENIQKLDYIFLLGRPFDPKSCESVSGELLPPRCFLADNYSQNGRSIQLTEPGGKPKIYRDGPLLTKSDGQWNGTIVNVSFFLQEEINKPFEKITVSCTFYLPSSSSVIYLLIQMEEKEELQGYLRDVSTVKKSEKMPYCDMCIQTEKIESTLNESEISSSPPEKPAGETSSSIAEPTSAKSNNTGDETLVGESLDTLLESAGGVD</sequence>
<dbReference type="AlphaFoldDB" id="A0AAD9PWI1"/>
<protein>
    <submittedName>
        <fullName evidence="2">Uncharacterized protein</fullName>
    </submittedName>
</protein>
<reference evidence="2" key="2">
    <citation type="journal article" date="2023" name="Science">
        <title>Genomic signatures of disease resistance in endangered staghorn corals.</title>
        <authorList>
            <person name="Vollmer S.V."/>
            <person name="Selwyn J.D."/>
            <person name="Despard B.A."/>
            <person name="Roesel C.L."/>
        </authorList>
    </citation>
    <scope>NUCLEOTIDE SEQUENCE</scope>
    <source>
        <strain evidence="2">K2</strain>
    </source>
</reference>
<evidence type="ECO:0000313" key="2">
    <source>
        <dbReference type="EMBL" id="KAK2550377.1"/>
    </source>
</evidence>
<dbReference type="Proteomes" id="UP001249851">
    <property type="component" value="Unassembled WGS sequence"/>
</dbReference>
<comment type="caution">
    <text evidence="2">The sequence shown here is derived from an EMBL/GenBank/DDBJ whole genome shotgun (WGS) entry which is preliminary data.</text>
</comment>
<accession>A0AAD9PWI1</accession>
<evidence type="ECO:0000256" key="1">
    <source>
        <dbReference type="SAM" id="MobiDB-lite"/>
    </source>
</evidence>
<feature type="compositionally biased region" description="Polar residues" evidence="1">
    <location>
        <begin position="184"/>
        <end position="202"/>
    </location>
</feature>
<keyword evidence="3" id="KW-1185">Reference proteome</keyword>
<dbReference type="EMBL" id="JARQWQ010000111">
    <property type="protein sequence ID" value="KAK2550377.1"/>
    <property type="molecule type" value="Genomic_DNA"/>
</dbReference>
<evidence type="ECO:0000313" key="3">
    <source>
        <dbReference type="Proteomes" id="UP001249851"/>
    </source>
</evidence>
<name>A0AAD9PWI1_ACRCE</name>